<keyword evidence="2" id="KW-0436">Ligase</keyword>
<dbReference type="Gene3D" id="3.30.470.20">
    <property type="entry name" value="ATP-grasp fold, B domain"/>
    <property type="match status" value="1"/>
</dbReference>
<dbReference type="InterPro" id="IPR004344">
    <property type="entry name" value="TTL/TTLL_fam"/>
</dbReference>
<feature type="compositionally biased region" description="Polar residues" evidence="1">
    <location>
        <begin position="1"/>
        <end position="23"/>
    </location>
</feature>
<organism evidence="2 3">
    <name type="scientific">Stylonychia lemnae</name>
    <name type="common">Ciliate</name>
    <dbReference type="NCBI Taxonomy" id="5949"/>
    <lineage>
        <taxon>Eukaryota</taxon>
        <taxon>Sar</taxon>
        <taxon>Alveolata</taxon>
        <taxon>Ciliophora</taxon>
        <taxon>Intramacronucleata</taxon>
        <taxon>Spirotrichea</taxon>
        <taxon>Stichotrichia</taxon>
        <taxon>Sporadotrichida</taxon>
        <taxon>Oxytrichidae</taxon>
        <taxon>Stylonychinae</taxon>
        <taxon>Stylonychia</taxon>
    </lineage>
</organism>
<proteinExistence type="predicted"/>
<dbReference type="AlphaFoldDB" id="A0A078AIC8"/>
<name>A0A078AIC8_STYLE</name>
<dbReference type="Proteomes" id="UP000039865">
    <property type="component" value="Unassembled WGS sequence"/>
</dbReference>
<protein>
    <submittedName>
        <fullName evidence="2">Tubulin-tyrosine ligase family protein</fullName>
    </submittedName>
</protein>
<dbReference type="SUPFAM" id="SSF56059">
    <property type="entry name" value="Glutathione synthetase ATP-binding domain-like"/>
    <property type="match status" value="1"/>
</dbReference>
<dbReference type="SUPFAM" id="SSF54001">
    <property type="entry name" value="Cysteine proteinases"/>
    <property type="match status" value="1"/>
</dbReference>
<dbReference type="EMBL" id="CCKQ01010454">
    <property type="protein sequence ID" value="CDW81969.1"/>
    <property type="molecule type" value="Genomic_DNA"/>
</dbReference>
<keyword evidence="3" id="KW-1185">Reference proteome</keyword>
<evidence type="ECO:0000313" key="3">
    <source>
        <dbReference type="Proteomes" id="UP000039865"/>
    </source>
</evidence>
<dbReference type="OMA" id="CESFCAE"/>
<dbReference type="PANTHER" id="PTHR47664:SF1">
    <property type="entry name" value="CHROMOSOME UNDETERMINED SCAFFOLD_14, WHOLE GENOME SHOTGUN SEQUENCE"/>
    <property type="match status" value="1"/>
</dbReference>
<evidence type="ECO:0000256" key="1">
    <source>
        <dbReference type="SAM" id="MobiDB-lite"/>
    </source>
</evidence>
<dbReference type="Gene3D" id="3.90.1720.10">
    <property type="entry name" value="endopeptidase domain like (from Nostoc punctiforme)"/>
    <property type="match status" value="1"/>
</dbReference>
<dbReference type="PANTHER" id="PTHR47664">
    <property type="entry name" value="NLPC_P60 DOMAIN-CONTAINING PROTEIN"/>
    <property type="match status" value="1"/>
</dbReference>
<dbReference type="InParanoid" id="A0A078AIC8"/>
<accession>A0A078AIC8</accession>
<feature type="region of interest" description="Disordered" evidence="1">
    <location>
        <begin position="1"/>
        <end position="30"/>
    </location>
</feature>
<gene>
    <name evidence="2" type="primary">Contig13567.g14477</name>
    <name evidence="2" type="ORF">STYLEM_10993</name>
</gene>
<dbReference type="Pfam" id="PF03133">
    <property type="entry name" value="TTL"/>
    <property type="match status" value="1"/>
</dbReference>
<sequence>MQTQIANKENISDTTTSPKSLETQPFGDQKAVLQDSNQPAKDVLWVGGNNQNVDLRSNFERFKKQKVEQIKYRKYVTEKSTVDKKDPAVKERLRQKFLETAKKYFGIPYAKHYWKPGEQYYDAPLFLDCCALVRQITYDMREELGFYLDRWNQAYQFDTLPVALKFEELKPGDLIFYSGIYYNTKLRGQRHNMVHVEIFTGGPTGEQSIGARWQRGVVQYFDTYKFESKSYHSIEFHYRSIDTWLEGICKSFCTVHEWRNWKVFWVPDKKSIFSSEEEKYDENDMDAPLLDLEEEDDANLTETQAMEQKLKQEFKKEQKFFIGIGNNPRLARDALCQQGFKEMGKGMQFSNQYRYKWTQTSQEVNYHKFVEGEHIVNHISNAKIFTNKITTLETLEYIKLALEGGQLTSYLRLSDFFPETYRLDVVADLMKFLNSKTKGFWLLKKAQSNQGKGIKLIADIKKFKDDVLTIKSDDEEVKDSTEILMQKLKSLGIETENENQQIIQQSNIPEAKKKRWTDMNLLVKELKEQVVQKYMENPLLIDGRKFDIRAYMVIICMKPYLVLYNHGYVRLSLNKYTTENFEKDKITHLTNNSVQKNHPDYKALKDSSIMSVDNLANILIEQGVINTREEYHDKIETKLVEIMRLVFMQVQDKLDKKFGCFELFGFDFMIDIELNPYLIEINTNPALFTDTTVQKDMLPKLVEDVIKMSLDVHPLGQKEAPEEVRALVNSGLKELQLPYEIIYSELQ</sequence>
<evidence type="ECO:0000313" key="2">
    <source>
        <dbReference type="EMBL" id="CDW81969.1"/>
    </source>
</evidence>
<dbReference type="GO" id="GO:0016874">
    <property type="term" value="F:ligase activity"/>
    <property type="evidence" value="ECO:0007669"/>
    <property type="project" value="UniProtKB-KW"/>
</dbReference>
<dbReference type="InterPro" id="IPR038765">
    <property type="entry name" value="Papain-like_cys_pep_sf"/>
</dbReference>
<reference evidence="2 3" key="1">
    <citation type="submission" date="2014-06" db="EMBL/GenBank/DDBJ databases">
        <authorList>
            <person name="Swart Estienne"/>
        </authorList>
    </citation>
    <scope>NUCLEOTIDE SEQUENCE [LARGE SCALE GENOMIC DNA]</scope>
    <source>
        <strain evidence="2 3">130c</strain>
    </source>
</reference>
<dbReference type="PROSITE" id="PS51221">
    <property type="entry name" value="TTL"/>
    <property type="match status" value="1"/>
</dbReference>
<dbReference type="OrthoDB" id="202825at2759"/>